<organism evidence="9 10">
    <name type="scientific">Pedobacter yulinensis</name>
    <dbReference type="NCBI Taxonomy" id="2126353"/>
    <lineage>
        <taxon>Bacteria</taxon>
        <taxon>Pseudomonadati</taxon>
        <taxon>Bacteroidota</taxon>
        <taxon>Sphingobacteriia</taxon>
        <taxon>Sphingobacteriales</taxon>
        <taxon>Sphingobacteriaceae</taxon>
        <taxon>Pedobacter</taxon>
    </lineage>
</organism>
<dbReference type="InterPro" id="IPR037066">
    <property type="entry name" value="Plug_dom_sf"/>
</dbReference>
<evidence type="ECO:0000256" key="1">
    <source>
        <dbReference type="ARBA" id="ARBA00004571"/>
    </source>
</evidence>
<comment type="caution">
    <text evidence="9">The sequence shown here is derived from an EMBL/GenBank/DDBJ whole genome shotgun (WGS) entry which is preliminary data.</text>
</comment>
<keyword evidence="3" id="KW-1134">Transmembrane beta strand</keyword>
<evidence type="ECO:0000313" key="10">
    <source>
        <dbReference type="Proteomes" id="UP000240912"/>
    </source>
</evidence>
<dbReference type="AlphaFoldDB" id="A0A2T3HLA6"/>
<dbReference type="PANTHER" id="PTHR30069:SF29">
    <property type="entry name" value="HEMOGLOBIN AND HEMOGLOBIN-HAPTOGLOBIN-BINDING PROTEIN 1-RELATED"/>
    <property type="match status" value="1"/>
</dbReference>
<dbReference type="PANTHER" id="PTHR30069">
    <property type="entry name" value="TONB-DEPENDENT OUTER MEMBRANE RECEPTOR"/>
    <property type="match status" value="1"/>
</dbReference>
<dbReference type="Pfam" id="PF07715">
    <property type="entry name" value="Plug"/>
    <property type="match status" value="1"/>
</dbReference>
<keyword evidence="6" id="KW-0472">Membrane</keyword>
<dbReference type="Gene3D" id="2.170.130.10">
    <property type="entry name" value="TonB-dependent receptor, plug domain"/>
    <property type="match status" value="1"/>
</dbReference>
<reference evidence="9 10" key="1">
    <citation type="submission" date="2018-03" db="EMBL/GenBank/DDBJ databases">
        <authorList>
            <person name="Keele B.F."/>
        </authorList>
    </citation>
    <scope>NUCLEOTIDE SEQUENCE [LARGE SCALE GENOMIC DNA]</scope>
    <source>
        <strain evidence="9 10">YL28-9</strain>
    </source>
</reference>
<gene>
    <name evidence="9" type="ORF">C7T94_11380</name>
</gene>
<evidence type="ECO:0000256" key="5">
    <source>
        <dbReference type="ARBA" id="ARBA00022729"/>
    </source>
</evidence>
<protein>
    <recommendedName>
        <fullName evidence="8">TonB-dependent receptor plug domain-containing protein</fullName>
    </recommendedName>
</protein>
<evidence type="ECO:0000313" key="9">
    <source>
        <dbReference type="EMBL" id="PST83193.1"/>
    </source>
</evidence>
<dbReference type="InterPro" id="IPR036942">
    <property type="entry name" value="Beta-barrel_TonB_sf"/>
</dbReference>
<dbReference type="Proteomes" id="UP000240912">
    <property type="component" value="Unassembled WGS sequence"/>
</dbReference>
<dbReference type="GO" id="GO:0009279">
    <property type="term" value="C:cell outer membrane"/>
    <property type="evidence" value="ECO:0007669"/>
    <property type="project" value="UniProtKB-SubCell"/>
</dbReference>
<keyword evidence="10" id="KW-1185">Reference proteome</keyword>
<dbReference type="Pfam" id="PF13715">
    <property type="entry name" value="CarbopepD_reg_2"/>
    <property type="match status" value="1"/>
</dbReference>
<keyword evidence="2" id="KW-0813">Transport</keyword>
<keyword evidence="7" id="KW-0998">Cell outer membrane</keyword>
<evidence type="ECO:0000256" key="6">
    <source>
        <dbReference type="ARBA" id="ARBA00023136"/>
    </source>
</evidence>
<evidence type="ECO:0000259" key="8">
    <source>
        <dbReference type="Pfam" id="PF07715"/>
    </source>
</evidence>
<dbReference type="GO" id="GO:0044718">
    <property type="term" value="P:siderophore transmembrane transport"/>
    <property type="evidence" value="ECO:0007669"/>
    <property type="project" value="TreeGrafter"/>
</dbReference>
<dbReference type="OrthoDB" id="1151166at2"/>
<dbReference type="SUPFAM" id="SSF56935">
    <property type="entry name" value="Porins"/>
    <property type="match status" value="1"/>
</dbReference>
<sequence length="908" mass="100109">MLVFAHFCARLDLPALKTKFTTLFFLIISIHAVAQQRISGRIFGPRDPIAFATVSSPETGLQSYAAENGAFSLSVSGVGKVQIRVTAVGYRSLDTVVNSLSSDLLFRLQPLNLNLREVEVNFVRQPASSNSSLLFDRQAIEQAQAFSLTDILNNLPGKKMVPLDLQGPQNLTLRGNLDGAAASNNSMGIGIVVDGIVQTNNANMQSRNLGTFGASGSTLSDSRNSRRYDVTFGGIDLRDIPADNIESIEVIQGVAPVKYGDMTDGAVIINRQAGETPYQFAARFNGGSTNTSLSKGFKLKNKAGAININLNYLMSNDDPRDKMKAYSRLNGGAMWTSYFAKGLKNNLSVDLSEKFDNAKTDPDDERLRRTYSKARSIRIGNRTSYTFDHGYLKSLNFTIGIDRSYNESYADYYLNGSPRGMAGKDTTGTYEGFYIPGNYTAVDHIIGRPFNINSGLDLLSAFQIGKTVHTLSTGLSFSRASNGGTGVLADPNRPRLPNSGNKNERPYSFEFVPALVNIGAYVEDRFKISIFGKTLHTAAGLRLDFQNGFASFQPRINSNLELGNGLKANVAYGISSKAPTMAYRYPGPTYIDLPLIDYYTGDVRNSLYLVHTTRFVPDNSDLKPARSQQIELGMSLTKPFFTTSLNAYHKVNSRGFNTQQNYYPLAVPVYTAVPNGANKPGYVSAGRDTIWPGLTISEVGNLVSSSSSGIEWLVNTKKIPAIQTSFSFNSVFGYSTYRQSGDRSAIANEVFIREGRKGWYGVYEANKYDKWSVSSRLNSNTHIPKLGLVVSAILDVTWKDETKTLNSRLPIAYLDRYMVRYPIANFDPANSDYGHLAQSQAADSFASLPIPYANLSMRLSKEFRKRIRFSINAYNVLNVQPRYFDEATSTLYVFNDPISVGAELSFKF</sequence>
<name>A0A2T3HLA6_9SPHI</name>
<evidence type="ECO:0000256" key="3">
    <source>
        <dbReference type="ARBA" id="ARBA00022452"/>
    </source>
</evidence>
<evidence type="ECO:0000256" key="7">
    <source>
        <dbReference type="ARBA" id="ARBA00023237"/>
    </source>
</evidence>
<feature type="domain" description="TonB-dependent receptor plug" evidence="8">
    <location>
        <begin position="134"/>
        <end position="263"/>
    </location>
</feature>
<dbReference type="InterPro" id="IPR039426">
    <property type="entry name" value="TonB-dep_rcpt-like"/>
</dbReference>
<keyword evidence="4" id="KW-0812">Transmembrane</keyword>
<proteinExistence type="predicted"/>
<dbReference type="EMBL" id="PYLS01000005">
    <property type="protein sequence ID" value="PST83193.1"/>
    <property type="molecule type" value="Genomic_DNA"/>
</dbReference>
<comment type="subcellular location">
    <subcellularLocation>
        <location evidence="1">Cell outer membrane</location>
        <topology evidence="1">Multi-pass membrane protein</topology>
    </subcellularLocation>
</comment>
<dbReference type="InterPro" id="IPR012910">
    <property type="entry name" value="Plug_dom"/>
</dbReference>
<evidence type="ECO:0000256" key="4">
    <source>
        <dbReference type="ARBA" id="ARBA00022692"/>
    </source>
</evidence>
<evidence type="ECO:0000256" key="2">
    <source>
        <dbReference type="ARBA" id="ARBA00022448"/>
    </source>
</evidence>
<accession>A0A2T3HLA6</accession>
<keyword evidence="5" id="KW-0732">Signal</keyword>
<dbReference type="GO" id="GO:0015344">
    <property type="term" value="F:siderophore uptake transmembrane transporter activity"/>
    <property type="evidence" value="ECO:0007669"/>
    <property type="project" value="TreeGrafter"/>
</dbReference>
<dbReference type="Gene3D" id="2.40.170.20">
    <property type="entry name" value="TonB-dependent receptor, beta-barrel domain"/>
    <property type="match status" value="1"/>
</dbReference>